<comment type="caution">
    <text evidence="1">The sequence shown here is derived from an EMBL/GenBank/DDBJ whole genome shotgun (WGS) entry which is preliminary data.</text>
</comment>
<gene>
    <name evidence="1" type="ORF">AB8U03_15445</name>
</gene>
<organism evidence="1 2">
    <name type="scientific">Clostridium moutaii</name>
    <dbReference type="NCBI Taxonomy" id="3240932"/>
    <lineage>
        <taxon>Bacteria</taxon>
        <taxon>Bacillati</taxon>
        <taxon>Bacillota</taxon>
        <taxon>Clostridia</taxon>
        <taxon>Eubacteriales</taxon>
        <taxon>Clostridiaceae</taxon>
        <taxon>Clostridium</taxon>
    </lineage>
</organism>
<evidence type="ECO:0000313" key="2">
    <source>
        <dbReference type="Proteomes" id="UP001564657"/>
    </source>
</evidence>
<dbReference type="EMBL" id="JBGEWD010000021">
    <property type="protein sequence ID" value="MEY8001563.1"/>
    <property type="molecule type" value="Genomic_DNA"/>
</dbReference>
<evidence type="ECO:0000313" key="1">
    <source>
        <dbReference type="EMBL" id="MEY8001563.1"/>
    </source>
</evidence>
<keyword evidence="2" id="KW-1185">Reference proteome</keyword>
<protein>
    <submittedName>
        <fullName evidence="1">Uncharacterized protein</fullName>
    </submittedName>
</protein>
<reference evidence="1 2" key="1">
    <citation type="submission" date="2024-08" db="EMBL/GenBank/DDBJ databases">
        <title>Clostridium lapicellarii sp. nov., and Clostridium renhuaiense sp. nov., two species isolated from the mud in a fermentation cellar used for producing sauce-flavour Chinese liquors.</title>
        <authorList>
            <person name="Yang F."/>
            <person name="Wang H."/>
            <person name="Chen L.Q."/>
            <person name="Zhou N."/>
            <person name="Lu J.J."/>
            <person name="Pu X.X."/>
            <person name="Wan B."/>
            <person name="Wang L."/>
            <person name="Liu S.J."/>
        </authorList>
    </citation>
    <scope>NUCLEOTIDE SEQUENCE [LARGE SCALE GENOMIC DNA]</scope>
    <source>
        <strain evidence="1 2">MT-5</strain>
    </source>
</reference>
<proteinExistence type="predicted"/>
<name>A0ABV4BST8_9CLOT</name>
<dbReference type="RefSeq" id="WP_369705456.1">
    <property type="nucleotide sequence ID" value="NZ_JBGEWD010000021.1"/>
</dbReference>
<dbReference type="Proteomes" id="UP001564657">
    <property type="component" value="Unassembled WGS sequence"/>
</dbReference>
<accession>A0ABV4BST8</accession>
<sequence>MSKYDCSIKERRGCNYCLRRKTIYTKDGDSSATILEEENIMRLYDYQEEVIGDIPIRYCPICGRKLEGE</sequence>